<reference evidence="3 4" key="1">
    <citation type="submission" date="2021-06" db="EMBL/GenBank/DDBJ databases">
        <authorList>
            <person name="Palmer J.M."/>
        </authorList>
    </citation>
    <scope>NUCLEOTIDE SEQUENCE [LARGE SCALE GENOMIC DNA]</scope>
    <source>
        <strain evidence="3 4">GA_2019</strain>
        <tissue evidence="3">Muscle</tissue>
    </source>
</reference>
<evidence type="ECO:0000256" key="1">
    <source>
        <dbReference type="SAM" id="MobiDB-lite"/>
    </source>
</evidence>
<comment type="caution">
    <text evidence="3">The sequence shown here is derived from an EMBL/GenBank/DDBJ whole genome shotgun (WGS) entry which is preliminary data.</text>
</comment>
<organism evidence="3 4">
    <name type="scientific">Goodea atripinnis</name>
    <dbReference type="NCBI Taxonomy" id="208336"/>
    <lineage>
        <taxon>Eukaryota</taxon>
        <taxon>Metazoa</taxon>
        <taxon>Chordata</taxon>
        <taxon>Craniata</taxon>
        <taxon>Vertebrata</taxon>
        <taxon>Euteleostomi</taxon>
        <taxon>Actinopterygii</taxon>
        <taxon>Neopterygii</taxon>
        <taxon>Teleostei</taxon>
        <taxon>Neoteleostei</taxon>
        <taxon>Acanthomorphata</taxon>
        <taxon>Ovalentaria</taxon>
        <taxon>Atherinomorphae</taxon>
        <taxon>Cyprinodontiformes</taxon>
        <taxon>Goodeidae</taxon>
        <taxon>Goodea</taxon>
    </lineage>
</organism>
<feature type="compositionally biased region" description="Basic and acidic residues" evidence="1">
    <location>
        <begin position="81"/>
        <end position="101"/>
    </location>
</feature>
<dbReference type="InterPro" id="IPR009460">
    <property type="entry name" value="Ryanrecept_TM4-6"/>
</dbReference>
<protein>
    <recommendedName>
        <fullName evidence="2">Ryanodine Receptor TM 4-6 domain-containing protein</fullName>
    </recommendedName>
</protein>
<feature type="non-terminal residue" evidence="3">
    <location>
        <position position="1"/>
    </location>
</feature>
<keyword evidence="4" id="KW-1185">Reference proteome</keyword>
<feature type="region of interest" description="Disordered" evidence="1">
    <location>
        <begin position="76"/>
        <end position="101"/>
    </location>
</feature>
<evidence type="ECO:0000259" key="2">
    <source>
        <dbReference type="Pfam" id="PF06459"/>
    </source>
</evidence>
<proteinExistence type="predicted"/>
<sequence length="231" mass="26098">VLSMKSLKKQMKKIKSMTLKDMVTTLVSFYWSVLLGLLHVAFSVARGFCRIFYNTFMGGNLVEGAKTVSELLATMPDPTQDEVRGEGEDREKRLSDRSSPKEDLADLAVNTSETELLSDIFGLDLRREGGQYKITPHNPNATLTELLNSPESAFLKKILAYQRKLLVSPTFLSLSAHIIVFRSPLSVVPLVIFKREKEVARKLEFDGLYITEQPSEDDIKGQWDRLVINTQ</sequence>
<dbReference type="Proteomes" id="UP001476798">
    <property type="component" value="Unassembled WGS sequence"/>
</dbReference>
<dbReference type="Pfam" id="PF06459">
    <property type="entry name" value="RR_TM4-6"/>
    <property type="match status" value="1"/>
</dbReference>
<name>A0ABV0MV59_9TELE</name>
<evidence type="ECO:0000313" key="3">
    <source>
        <dbReference type="EMBL" id="MEQ2163007.1"/>
    </source>
</evidence>
<dbReference type="PANTHER" id="PTHR46399:SF7">
    <property type="entry name" value="RYANODINE RECEPTOR 2"/>
    <property type="match status" value="1"/>
</dbReference>
<dbReference type="EMBL" id="JAHRIO010013096">
    <property type="protein sequence ID" value="MEQ2163007.1"/>
    <property type="molecule type" value="Genomic_DNA"/>
</dbReference>
<gene>
    <name evidence="3" type="ORF">GOODEAATRI_025831</name>
</gene>
<dbReference type="InterPro" id="IPR015925">
    <property type="entry name" value="Ryanodine_IP3_receptor"/>
</dbReference>
<accession>A0ABV0MV59</accession>
<evidence type="ECO:0000313" key="4">
    <source>
        <dbReference type="Proteomes" id="UP001476798"/>
    </source>
</evidence>
<feature type="domain" description="Ryanodine Receptor TM 4-6" evidence="2">
    <location>
        <begin position="75"/>
        <end position="153"/>
    </location>
</feature>
<dbReference type="PANTHER" id="PTHR46399">
    <property type="entry name" value="B30.2/SPRY DOMAIN-CONTAINING PROTEIN"/>
    <property type="match status" value="1"/>
</dbReference>